<keyword evidence="3" id="KW-1185">Reference proteome</keyword>
<accession>A0A6H0XVR4</accession>
<sequence length="254" mass="29732">MDEPWDPMQAFDGVTRKASHDIWYQLNTFQMPKWGFVVMRCTYGDDEAWTEVMRRLEVVIQQCFERDDEIDVQVLARHDWSVQEDPALDGASKDAVRRKFRQWADTAGRAEYPSTEPAVQALIKGRIPRFSYCIAIDRESMDSILADPMDVFGGRAMLESDTYVNIIRAEDEWYEAGLPDFDTFDWSQHSGDDTKETPYDEGEEEIEGSRRHDVGWMKFRLIDLHLEFWRLLSATFSEWDTVYVRPNEGIAMED</sequence>
<protein>
    <submittedName>
        <fullName evidence="2">Uncharacterized protein</fullName>
    </submittedName>
</protein>
<dbReference type="Proteomes" id="UP000503462">
    <property type="component" value="Chromosome 3"/>
</dbReference>
<evidence type="ECO:0000313" key="3">
    <source>
        <dbReference type="Proteomes" id="UP000503462"/>
    </source>
</evidence>
<dbReference type="AlphaFoldDB" id="A0A6H0XVR4"/>
<organism evidence="2 3">
    <name type="scientific">Peltaster fructicola</name>
    <dbReference type="NCBI Taxonomy" id="286661"/>
    <lineage>
        <taxon>Eukaryota</taxon>
        <taxon>Fungi</taxon>
        <taxon>Dikarya</taxon>
        <taxon>Ascomycota</taxon>
        <taxon>Pezizomycotina</taxon>
        <taxon>Dothideomycetes</taxon>
        <taxon>Dothideomycetes incertae sedis</taxon>
        <taxon>Peltaster</taxon>
    </lineage>
</organism>
<reference evidence="2 3" key="1">
    <citation type="journal article" date="2016" name="Sci. Rep.">
        <title>Peltaster fructicola genome reveals evolution from an invasive phytopathogen to an ectophytic parasite.</title>
        <authorList>
            <person name="Xu C."/>
            <person name="Chen H."/>
            <person name="Gleason M.L."/>
            <person name="Xu J.R."/>
            <person name="Liu H."/>
            <person name="Zhang R."/>
            <person name="Sun G."/>
        </authorList>
    </citation>
    <scope>NUCLEOTIDE SEQUENCE [LARGE SCALE GENOMIC DNA]</scope>
    <source>
        <strain evidence="2 3">LNHT1506</strain>
    </source>
</reference>
<dbReference type="EMBL" id="CP051141">
    <property type="protein sequence ID" value="QIW98813.1"/>
    <property type="molecule type" value="Genomic_DNA"/>
</dbReference>
<evidence type="ECO:0000256" key="1">
    <source>
        <dbReference type="SAM" id="MobiDB-lite"/>
    </source>
</evidence>
<evidence type="ECO:0000313" key="2">
    <source>
        <dbReference type="EMBL" id="QIW98813.1"/>
    </source>
</evidence>
<name>A0A6H0XVR4_9PEZI</name>
<gene>
    <name evidence="2" type="ORF">AMS68_004331</name>
</gene>
<feature type="region of interest" description="Disordered" evidence="1">
    <location>
        <begin position="185"/>
        <end position="207"/>
    </location>
</feature>
<proteinExistence type="predicted"/>
<dbReference type="OrthoDB" id="4424523at2759"/>